<dbReference type="InterPro" id="IPR013324">
    <property type="entry name" value="RNA_pol_sigma_r3/r4-like"/>
</dbReference>
<reference evidence="9 10" key="1">
    <citation type="submission" date="2019-08" db="EMBL/GenBank/DDBJ databases">
        <authorList>
            <person name="Dhanesh K."/>
            <person name="Kumar G."/>
            <person name="Sasikala C."/>
            <person name="Venkata Ramana C."/>
        </authorList>
    </citation>
    <scope>NUCLEOTIDE SEQUENCE [LARGE SCALE GENOMIC DNA]</scope>
    <source>
        <strain evidence="9 10">JC645</strain>
    </source>
</reference>
<keyword evidence="10" id="KW-1185">Reference proteome</keyword>
<keyword evidence="4" id="KW-0238">DNA-binding</keyword>
<dbReference type="RefSeq" id="WP_150076148.1">
    <property type="nucleotide sequence ID" value="NZ_VWOX01000004.1"/>
</dbReference>
<dbReference type="InterPro" id="IPR014284">
    <property type="entry name" value="RNA_pol_sigma-70_dom"/>
</dbReference>
<dbReference type="CDD" id="cd06171">
    <property type="entry name" value="Sigma70_r4"/>
    <property type="match status" value="1"/>
</dbReference>
<protein>
    <submittedName>
        <fullName evidence="9">Sigma-70 family RNA polymerase sigma factor</fullName>
    </submittedName>
</protein>
<gene>
    <name evidence="9" type="ORF">FYK55_09450</name>
</gene>
<dbReference type="PANTHER" id="PTHR43133:SF8">
    <property type="entry name" value="RNA POLYMERASE SIGMA FACTOR HI_1459-RELATED"/>
    <property type="match status" value="1"/>
</dbReference>
<name>A0A5M6DAF6_9BACT</name>
<feature type="domain" description="RNA polymerase sigma factor 70 region 4 type 2" evidence="8">
    <location>
        <begin position="140"/>
        <end position="191"/>
    </location>
</feature>
<comment type="caution">
    <text evidence="9">The sequence shown here is derived from an EMBL/GenBank/DDBJ whole genome shotgun (WGS) entry which is preliminary data.</text>
</comment>
<feature type="domain" description="RNA polymerase sigma-70 region 2" evidence="7">
    <location>
        <begin position="48"/>
        <end position="114"/>
    </location>
</feature>
<dbReference type="Gene3D" id="1.10.10.10">
    <property type="entry name" value="Winged helix-like DNA-binding domain superfamily/Winged helix DNA-binding domain"/>
    <property type="match status" value="1"/>
</dbReference>
<organism evidence="9 10">
    <name type="scientific">Roseiconus nitratireducens</name>
    <dbReference type="NCBI Taxonomy" id="2605748"/>
    <lineage>
        <taxon>Bacteria</taxon>
        <taxon>Pseudomonadati</taxon>
        <taxon>Planctomycetota</taxon>
        <taxon>Planctomycetia</taxon>
        <taxon>Pirellulales</taxon>
        <taxon>Pirellulaceae</taxon>
        <taxon>Roseiconus</taxon>
    </lineage>
</organism>
<proteinExistence type="inferred from homology"/>
<dbReference type="Gene3D" id="1.10.1740.10">
    <property type="match status" value="1"/>
</dbReference>
<evidence type="ECO:0000313" key="10">
    <source>
        <dbReference type="Proteomes" id="UP000324479"/>
    </source>
</evidence>
<accession>A0A5M6DAF6</accession>
<keyword evidence="3" id="KW-0731">Sigma factor</keyword>
<dbReference type="NCBIfam" id="TIGR02937">
    <property type="entry name" value="sigma70-ECF"/>
    <property type="match status" value="1"/>
</dbReference>
<evidence type="ECO:0000256" key="6">
    <source>
        <dbReference type="SAM" id="MobiDB-lite"/>
    </source>
</evidence>
<evidence type="ECO:0000256" key="5">
    <source>
        <dbReference type="ARBA" id="ARBA00023163"/>
    </source>
</evidence>
<dbReference type="SUPFAM" id="SSF88659">
    <property type="entry name" value="Sigma3 and sigma4 domains of RNA polymerase sigma factors"/>
    <property type="match status" value="1"/>
</dbReference>
<dbReference type="Pfam" id="PF08281">
    <property type="entry name" value="Sigma70_r4_2"/>
    <property type="match status" value="1"/>
</dbReference>
<evidence type="ECO:0000256" key="4">
    <source>
        <dbReference type="ARBA" id="ARBA00023125"/>
    </source>
</evidence>
<dbReference type="GO" id="GO:0003677">
    <property type="term" value="F:DNA binding"/>
    <property type="evidence" value="ECO:0007669"/>
    <property type="project" value="UniProtKB-KW"/>
</dbReference>
<dbReference type="InterPro" id="IPR007627">
    <property type="entry name" value="RNA_pol_sigma70_r2"/>
</dbReference>
<evidence type="ECO:0000256" key="3">
    <source>
        <dbReference type="ARBA" id="ARBA00023082"/>
    </source>
</evidence>
<evidence type="ECO:0000256" key="1">
    <source>
        <dbReference type="ARBA" id="ARBA00010641"/>
    </source>
</evidence>
<dbReference type="PANTHER" id="PTHR43133">
    <property type="entry name" value="RNA POLYMERASE ECF-TYPE SIGMA FACTO"/>
    <property type="match status" value="1"/>
</dbReference>
<feature type="region of interest" description="Disordered" evidence="6">
    <location>
        <begin position="108"/>
        <end position="128"/>
    </location>
</feature>
<dbReference type="EMBL" id="VWOX01000004">
    <property type="protein sequence ID" value="KAA5544538.1"/>
    <property type="molecule type" value="Genomic_DNA"/>
</dbReference>
<sequence length="220" mass="24550">MPNPHRPLLPAARKARQELKISAAAAPESNAALARRIVADDAHAFAVLVDRYHDFVFRICFSILRHRQDAEDATQETFTRVVRYLDRWDPRRPLEPWLAKVAGNRSRSQLARRKSHAPLTSVAEPPSDCSTQAQAAAALREEIALALRSLPTRQRQAFELFHQRSMPYAEIAEQLRCPVGTVKTLVHRARAGLIQRLQHRDVLFPSGTSSGAPTSPGDAS</sequence>
<dbReference type="InterPro" id="IPR013249">
    <property type="entry name" value="RNA_pol_sigma70_r4_t2"/>
</dbReference>
<evidence type="ECO:0000256" key="2">
    <source>
        <dbReference type="ARBA" id="ARBA00023015"/>
    </source>
</evidence>
<evidence type="ECO:0000259" key="8">
    <source>
        <dbReference type="Pfam" id="PF08281"/>
    </source>
</evidence>
<dbReference type="Proteomes" id="UP000324479">
    <property type="component" value="Unassembled WGS sequence"/>
</dbReference>
<dbReference type="SUPFAM" id="SSF88946">
    <property type="entry name" value="Sigma2 domain of RNA polymerase sigma factors"/>
    <property type="match status" value="1"/>
</dbReference>
<dbReference type="Pfam" id="PF04542">
    <property type="entry name" value="Sigma70_r2"/>
    <property type="match status" value="1"/>
</dbReference>
<keyword evidence="2" id="KW-0805">Transcription regulation</keyword>
<dbReference type="GO" id="GO:0016987">
    <property type="term" value="F:sigma factor activity"/>
    <property type="evidence" value="ECO:0007669"/>
    <property type="project" value="UniProtKB-KW"/>
</dbReference>
<dbReference type="AlphaFoldDB" id="A0A5M6DAF6"/>
<dbReference type="InterPro" id="IPR036388">
    <property type="entry name" value="WH-like_DNA-bd_sf"/>
</dbReference>
<dbReference type="InterPro" id="IPR039425">
    <property type="entry name" value="RNA_pol_sigma-70-like"/>
</dbReference>
<dbReference type="InterPro" id="IPR013325">
    <property type="entry name" value="RNA_pol_sigma_r2"/>
</dbReference>
<keyword evidence="5" id="KW-0804">Transcription</keyword>
<evidence type="ECO:0000313" key="9">
    <source>
        <dbReference type="EMBL" id="KAA5544538.1"/>
    </source>
</evidence>
<evidence type="ECO:0000259" key="7">
    <source>
        <dbReference type="Pfam" id="PF04542"/>
    </source>
</evidence>
<comment type="similarity">
    <text evidence="1">Belongs to the sigma-70 factor family. ECF subfamily.</text>
</comment>
<dbReference type="GO" id="GO:0006352">
    <property type="term" value="P:DNA-templated transcription initiation"/>
    <property type="evidence" value="ECO:0007669"/>
    <property type="project" value="InterPro"/>
</dbReference>